<comment type="caution">
    <text evidence="3">The sequence shown here is derived from an EMBL/GenBank/DDBJ whole genome shotgun (WGS) entry which is preliminary data.</text>
</comment>
<dbReference type="CDD" id="cd03385">
    <property type="entry name" value="PAP2_BcrC_like"/>
    <property type="match status" value="1"/>
</dbReference>
<dbReference type="Pfam" id="PF01569">
    <property type="entry name" value="PAP2"/>
    <property type="match status" value="1"/>
</dbReference>
<name>A0ABU9PRE6_9BURK</name>
<dbReference type="InterPro" id="IPR000326">
    <property type="entry name" value="PAP2/HPO"/>
</dbReference>
<proteinExistence type="predicted"/>
<evidence type="ECO:0000313" key="4">
    <source>
        <dbReference type="Proteomes" id="UP001495910"/>
    </source>
</evidence>
<reference evidence="3 4" key="1">
    <citation type="submission" date="2024-02" db="EMBL/GenBank/DDBJ databases">
        <title>Draft genome sequence of Collimonas sp. strain H4R21, an effective mineral-weathering bacterial strain isolated from the beech rhizosphere.</title>
        <authorList>
            <person name="Morin E."/>
            <person name="Uroz S."/>
            <person name="Leveau J.H.J."/>
            <person name="Kumar R."/>
            <person name="Rey M.W."/>
            <person name="Pham J."/>
        </authorList>
    </citation>
    <scope>NUCLEOTIDE SEQUENCE [LARGE SCALE GENOMIC DNA]</scope>
    <source>
        <strain evidence="3 4">H4R21</strain>
    </source>
</reference>
<protein>
    <submittedName>
        <fullName evidence="3">Phosphatase PAP2 family protein</fullName>
    </submittedName>
</protein>
<evidence type="ECO:0000313" key="3">
    <source>
        <dbReference type="EMBL" id="MEM4986573.1"/>
    </source>
</evidence>
<accession>A0ABU9PRE6</accession>
<dbReference type="EMBL" id="JBANDC010000002">
    <property type="protein sequence ID" value="MEM4986573.1"/>
    <property type="molecule type" value="Genomic_DNA"/>
</dbReference>
<feature type="transmembrane region" description="Helical" evidence="1">
    <location>
        <begin position="55"/>
        <end position="77"/>
    </location>
</feature>
<dbReference type="RefSeq" id="WP_342828293.1">
    <property type="nucleotide sequence ID" value="NZ_JBANDC010000002.1"/>
</dbReference>
<feature type="transmembrane region" description="Helical" evidence="1">
    <location>
        <begin position="121"/>
        <end position="144"/>
    </location>
</feature>
<keyword evidence="1" id="KW-0812">Transmembrane</keyword>
<gene>
    <name evidence="3" type="ORF">V8G57_04135</name>
</gene>
<keyword evidence="1" id="KW-1133">Transmembrane helix</keyword>
<feature type="transmembrane region" description="Helical" evidence="1">
    <location>
        <begin position="150"/>
        <end position="172"/>
    </location>
</feature>
<dbReference type="InterPro" id="IPR036938">
    <property type="entry name" value="PAP2/HPO_sf"/>
</dbReference>
<dbReference type="SUPFAM" id="SSF48317">
    <property type="entry name" value="Acid phosphatase/Vanadium-dependent haloperoxidase"/>
    <property type="match status" value="1"/>
</dbReference>
<keyword evidence="1" id="KW-0472">Membrane</keyword>
<dbReference type="Gene3D" id="1.20.144.10">
    <property type="entry name" value="Phosphatidic acid phosphatase type 2/haloperoxidase"/>
    <property type="match status" value="1"/>
</dbReference>
<feature type="domain" description="Phosphatidic acid phosphatase type 2/haloperoxidase" evidence="2">
    <location>
        <begin position="55"/>
        <end position="165"/>
    </location>
</feature>
<evidence type="ECO:0000256" key="1">
    <source>
        <dbReference type="SAM" id="Phobius"/>
    </source>
</evidence>
<keyword evidence="4" id="KW-1185">Reference proteome</keyword>
<evidence type="ECO:0000259" key="2">
    <source>
        <dbReference type="SMART" id="SM00014"/>
    </source>
</evidence>
<feature type="transmembrane region" description="Helical" evidence="1">
    <location>
        <begin position="20"/>
        <end position="43"/>
    </location>
</feature>
<dbReference type="SMART" id="SM00014">
    <property type="entry name" value="acidPPc"/>
    <property type="match status" value="1"/>
</dbReference>
<dbReference type="InterPro" id="IPR033879">
    <property type="entry name" value="UPP_Pase"/>
</dbReference>
<sequence>MEELNHSLFLLINASPHPSPILLNAAMLCAEWLIFLVPAILLSGWLRGGEQTRKLMLEAAACGVLALSVSMLVGALWPHPRPFMIGLGTNFLAHAADSSFPSDHLTLQWSVAFSFLRHRQLRTLGLALSLLGLPMAWARIYLGVHFPLDMLGAALVAALSAGLCFSGAKWFIGPLFRAASLIHQRLFAPLIRRGWILK</sequence>
<dbReference type="Proteomes" id="UP001495910">
    <property type="component" value="Unassembled WGS sequence"/>
</dbReference>
<organism evidence="3 4">
    <name type="scientific">Collimonas rhizosphaerae</name>
    <dbReference type="NCBI Taxonomy" id="3126357"/>
    <lineage>
        <taxon>Bacteria</taxon>
        <taxon>Pseudomonadati</taxon>
        <taxon>Pseudomonadota</taxon>
        <taxon>Betaproteobacteria</taxon>
        <taxon>Burkholderiales</taxon>
        <taxon>Oxalobacteraceae</taxon>
        <taxon>Collimonas</taxon>
    </lineage>
</organism>